<dbReference type="InterPro" id="IPR019734">
    <property type="entry name" value="TPR_rpt"/>
</dbReference>
<reference evidence="1" key="2">
    <citation type="submission" date="2020-09" db="EMBL/GenBank/DDBJ databases">
        <authorList>
            <person name="Sun Q."/>
            <person name="Sedlacek I."/>
        </authorList>
    </citation>
    <scope>NUCLEOTIDE SEQUENCE</scope>
    <source>
        <strain evidence="1">CCM 8711</strain>
    </source>
</reference>
<dbReference type="EMBL" id="BMDO01000007">
    <property type="protein sequence ID" value="GGI51529.1"/>
    <property type="molecule type" value="Genomic_DNA"/>
</dbReference>
<evidence type="ECO:0000313" key="2">
    <source>
        <dbReference type="Proteomes" id="UP000662074"/>
    </source>
</evidence>
<accession>A0A917N2G9</accession>
<dbReference type="RefSeq" id="WP_188417633.1">
    <property type="nucleotide sequence ID" value="NZ_BMDO01000007.1"/>
</dbReference>
<evidence type="ECO:0008006" key="3">
    <source>
        <dbReference type="Google" id="ProtNLM"/>
    </source>
</evidence>
<sequence length="172" mass="19905">MDTYYTIDEKYLQAVEEYQYGETPKSLQLLNEIIAAEPLYARAYYQLGLLYYYQLKDYQQAGYCFKTCTELEPAFPDVYVHYLKLLAFLNMEKALEAAGSKALQTPGVDQCNVYILLGKQAEKNQKLTAAHTYYEQAYAIATRKSALQYIDESLERLEAKRQRSAAFRYSLA</sequence>
<dbReference type="Pfam" id="PF13181">
    <property type="entry name" value="TPR_8"/>
    <property type="match status" value="1"/>
</dbReference>
<comment type="caution">
    <text evidence="1">The sequence shown here is derived from an EMBL/GenBank/DDBJ whole genome shotgun (WGS) entry which is preliminary data.</text>
</comment>
<reference evidence="1" key="1">
    <citation type="journal article" date="2014" name="Int. J. Syst. Evol. Microbiol.">
        <title>Complete genome sequence of Corynebacterium casei LMG S-19264T (=DSM 44701T), isolated from a smear-ripened cheese.</title>
        <authorList>
            <consortium name="US DOE Joint Genome Institute (JGI-PGF)"/>
            <person name="Walter F."/>
            <person name="Albersmeier A."/>
            <person name="Kalinowski J."/>
            <person name="Ruckert C."/>
        </authorList>
    </citation>
    <scope>NUCLEOTIDE SEQUENCE</scope>
    <source>
        <strain evidence="1">CCM 8711</strain>
    </source>
</reference>
<dbReference type="AlphaFoldDB" id="A0A917N2G9"/>
<gene>
    <name evidence="1" type="ORF">GCM10011425_27410</name>
</gene>
<name>A0A917N2G9_9SPHI</name>
<dbReference type="InterPro" id="IPR011990">
    <property type="entry name" value="TPR-like_helical_dom_sf"/>
</dbReference>
<keyword evidence="2" id="KW-1185">Reference proteome</keyword>
<protein>
    <recommendedName>
        <fullName evidence="3">Tetratricopeptide repeat protein</fullName>
    </recommendedName>
</protein>
<dbReference type="Proteomes" id="UP000662074">
    <property type="component" value="Unassembled WGS sequence"/>
</dbReference>
<proteinExistence type="predicted"/>
<organism evidence="1 2">
    <name type="scientific">Mucilaginibacter galii</name>
    <dbReference type="NCBI Taxonomy" id="2005073"/>
    <lineage>
        <taxon>Bacteria</taxon>
        <taxon>Pseudomonadati</taxon>
        <taxon>Bacteroidota</taxon>
        <taxon>Sphingobacteriia</taxon>
        <taxon>Sphingobacteriales</taxon>
        <taxon>Sphingobacteriaceae</taxon>
        <taxon>Mucilaginibacter</taxon>
    </lineage>
</organism>
<dbReference type="Gene3D" id="1.25.40.10">
    <property type="entry name" value="Tetratricopeptide repeat domain"/>
    <property type="match status" value="1"/>
</dbReference>
<evidence type="ECO:0000313" key="1">
    <source>
        <dbReference type="EMBL" id="GGI51529.1"/>
    </source>
</evidence>
<dbReference type="SUPFAM" id="SSF48452">
    <property type="entry name" value="TPR-like"/>
    <property type="match status" value="1"/>
</dbReference>